<dbReference type="InterPro" id="IPR006212">
    <property type="entry name" value="Furin_repeat"/>
</dbReference>
<dbReference type="NCBIfam" id="TIGR02232">
    <property type="entry name" value="myxo_disulf_rpt"/>
    <property type="match status" value="2"/>
</dbReference>
<protein>
    <recommendedName>
        <fullName evidence="6">EGF-like domain-containing protein</fullName>
    </recommendedName>
</protein>
<keyword evidence="4" id="KW-0472">Membrane</keyword>
<dbReference type="EMBL" id="CT868096">
    <property type="protein sequence ID" value="CAK71225.1"/>
    <property type="molecule type" value="Genomic_DNA"/>
</dbReference>
<dbReference type="Proteomes" id="UP000000600">
    <property type="component" value="Unassembled WGS sequence"/>
</dbReference>
<accession>A0CKA8</accession>
<feature type="transmembrane region" description="Helical" evidence="4">
    <location>
        <begin position="1052"/>
        <end position="1070"/>
    </location>
</feature>
<feature type="domain" description="EGF-like" evidence="6">
    <location>
        <begin position="347"/>
        <end position="376"/>
    </location>
</feature>
<dbReference type="InterPro" id="IPR009030">
    <property type="entry name" value="Growth_fac_rcpt_cys_sf"/>
</dbReference>
<evidence type="ECO:0000313" key="7">
    <source>
        <dbReference type="EMBL" id="CAK71225.1"/>
    </source>
</evidence>
<dbReference type="Pfam" id="PF13948">
    <property type="entry name" value="DUF4215"/>
    <property type="match status" value="4"/>
</dbReference>
<evidence type="ECO:0000256" key="1">
    <source>
        <dbReference type="ARBA" id="ARBA00022729"/>
    </source>
</evidence>
<dbReference type="SMART" id="SM00181">
    <property type="entry name" value="EGF"/>
    <property type="match status" value="3"/>
</dbReference>
<dbReference type="OrthoDB" id="321712at2759"/>
<sequence length="1313" mass="151822">MKMPILFLNFYFLLIQISRSQLIYSNFHGTFTSASFGMLLLYQDWNIYQRDNHGYTVANCGLKSVLIMNECTNWAFNSLTSKSFELPPHYQVNLSFKLWMRSATNYFFYLYVDNELKLLIQKSLYTFTNGCTPYESYDISENIIHQSSSIQITMVSNQSSWGFSEFNLNVINTTQKIWELVYQSFNNKIFSTISVDDGWMTNNIVSQQVQQCTDFNFLRSSGTNFIKEFVLNLHKKISLNMKVLIFNQTSSTIDLKIDNQQVITKISDSYVQSSIPLCYNFTVFQVQISDFEHKNVNLRIEVLTQTDGSTSWFGIRDFSLFTDIYEDYQCKDFNIQPFDGCFSNQYDCNLGCSNCVNGICINCLDGWTLYTKNNCIPICGDQKLMLNEICDDGNSNPYDGCHNCQFSCPLNCILCTYGTCKECEKSYFLVNNRCKHGFQFDESFVEQLETGVLINWTNYLEKNGIQCQPNSQQQSILQLSQQYNLLQNNYYRLNIIQSFSVCYFPDSQIILDHEQDSQTECKKGYKFSPSKRQCVEICNCQDLVSLQNNDCNNCIQNCQLECLICLQDKCYVCLEGWQLVDNKCQQICGDNQIALHSNEQCDDGNYVIEDGCYDCLFQCGSYCQFCNKELNCLLCEANFKLAHHLCTPICGDKIVISGLEECDDGNNIKYDGCFECQFQCNFGCKICESGKCQDVCKVEEESINGECVPIVLIEIEEIDPIQPECQNDCQVCDGANCLLCKPDYILENKKCVSCGNGIVNKDEECDDGNRINSDGCSNQCKIEENWNCIESYSLLSQCSRIPRISIAFLNSTFNTQYVQLSYNNKVKLNQQENNFLDYNVNSINIGPTYYNISIFPVVEIVSNETRDINYELKIQINQQLSQNPILEVKVDLILLDENDLPVPPQSQQIELNAPLVLNQAQIEVSKNFQKFGYNIMLALGGFAIFALLLGSPQQFLEILDTLQFYSYLKFINVEYPENLNIYFQSSELISVDPILQFLGIKDNFENQLGINIIQGFGKFYQYQINADLITNIYSQLMQVILFFSLLIILKMYLKFCLKVCFTSYFIYFFRKRKSKAFESLAIKLYQQNKQIKKYLNFDSINLIIDFYYANTWDLSFKVLLYLTFNQQSGIRTLVSLIFCLIYFIIGICIGVRNFEIPSNNIDFKKLKNQQHQQIIMLKKITFVLILIRMQDFSIAQCIMLSFSTCAYIGFLFILKVTNTILDLMNILCVEVSVILFTLVNLSFCKDFNNVFTPDQIIRIGFLQIACLMFGLLGPLINCVYKFYNKLKKIYRLTKPKKFQLKRAIRNIMFEVPL</sequence>
<dbReference type="HOGENOM" id="CLU_008168_0_0_1"/>
<evidence type="ECO:0000313" key="8">
    <source>
        <dbReference type="Proteomes" id="UP000000600"/>
    </source>
</evidence>
<gene>
    <name evidence="7" type="ORF">GSPATT00000938001</name>
</gene>
<dbReference type="InterPro" id="IPR011936">
    <property type="entry name" value="Myxo_disulph_rpt"/>
</dbReference>
<dbReference type="OMA" id="NDYQCYQ"/>
<keyword evidence="4" id="KW-0812">Transmembrane</keyword>
<keyword evidence="3" id="KW-1015">Disulfide bond</keyword>
<dbReference type="GeneID" id="5024407"/>
<feature type="transmembrane region" description="Helical" evidence="4">
    <location>
        <begin position="1255"/>
        <end position="1280"/>
    </location>
</feature>
<dbReference type="RefSeq" id="XP_001438622.1">
    <property type="nucleotide sequence ID" value="XM_001438585.1"/>
</dbReference>
<keyword evidence="2" id="KW-0677">Repeat</keyword>
<dbReference type="SMART" id="SM00261">
    <property type="entry name" value="FU"/>
    <property type="match status" value="3"/>
</dbReference>
<feature type="transmembrane region" description="Helical" evidence="4">
    <location>
        <begin position="1193"/>
        <end position="1214"/>
    </location>
</feature>
<dbReference type="eggNOG" id="ENOG502S6T0">
    <property type="taxonomic scope" value="Eukaryota"/>
</dbReference>
<evidence type="ECO:0000256" key="2">
    <source>
        <dbReference type="ARBA" id="ARBA00022737"/>
    </source>
</evidence>
<dbReference type="PANTHER" id="PTHR38934:SF6">
    <property type="entry name" value="CHROMOSOME UNDETERMINED SCAFFOLD_176, WHOLE GENOME SHOTGUN SEQUENCE"/>
    <property type="match status" value="1"/>
</dbReference>
<dbReference type="STRING" id="5888.A0CKA8"/>
<organism evidence="7 8">
    <name type="scientific">Paramecium tetraurelia</name>
    <dbReference type="NCBI Taxonomy" id="5888"/>
    <lineage>
        <taxon>Eukaryota</taxon>
        <taxon>Sar</taxon>
        <taxon>Alveolata</taxon>
        <taxon>Ciliophora</taxon>
        <taxon>Intramacronucleata</taxon>
        <taxon>Oligohymenophorea</taxon>
        <taxon>Peniculida</taxon>
        <taxon>Parameciidae</taxon>
        <taxon>Paramecium</taxon>
    </lineage>
</organism>
<proteinExistence type="predicted"/>
<keyword evidence="4" id="KW-1133">Transmembrane helix</keyword>
<reference evidence="7 8" key="1">
    <citation type="journal article" date="2006" name="Nature">
        <title>Global trends of whole-genome duplications revealed by the ciliate Paramecium tetraurelia.</title>
        <authorList>
            <consortium name="Genoscope"/>
            <person name="Aury J.-M."/>
            <person name="Jaillon O."/>
            <person name="Duret L."/>
            <person name="Noel B."/>
            <person name="Jubin C."/>
            <person name="Porcel B.M."/>
            <person name="Segurens B."/>
            <person name="Daubin V."/>
            <person name="Anthouard V."/>
            <person name="Aiach N."/>
            <person name="Arnaiz O."/>
            <person name="Billaut A."/>
            <person name="Beisson J."/>
            <person name="Blanc I."/>
            <person name="Bouhouche K."/>
            <person name="Camara F."/>
            <person name="Duharcourt S."/>
            <person name="Guigo R."/>
            <person name="Gogendeau D."/>
            <person name="Katinka M."/>
            <person name="Keller A.-M."/>
            <person name="Kissmehl R."/>
            <person name="Klotz C."/>
            <person name="Koll F."/>
            <person name="Le Moue A."/>
            <person name="Lepere C."/>
            <person name="Malinsky S."/>
            <person name="Nowacki M."/>
            <person name="Nowak J.K."/>
            <person name="Plattner H."/>
            <person name="Poulain J."/>
            <person name="Ruiz F."/>
            <person name="Serrano V."/>
            <person name="Zagulski M."/>
            <person name="Dessen P."/>
            <person name="Betermier M."/>
            <person name="Weissenbach J."/>
            <person name="Scarpelli C."/>
            <person name="Schachter V."/>
            <person name="Sperling L."/>
            <person name="Meyer E."/>
            <person name="Cohen J."/>
            <person name="Wincker P."/>
        </authorList>
    </citation>
    <scope>NUCLEOTIDE SEQUENCE [LARGE SCALE GENOMIC DNA]</scope>
    <source>
        <strain evidence="7 8">Stock d4-2</strain>
    </source>
</reference>
<feature type="domain" description="EGF-like" evidence="6">
    <location>
        <begin position="724"/>
        <end position="752"/>
    </location>
</feature>
<keyword evidence="1 5" id="KW-0732">Signal</keyword>
<evidence type="ECO:0000256" key="3">
    <source>
        <dbReference type="ARBA" id="ARBA00023157"/>
    </source>
</evidence>
<feature type="chain" id="PRO_5002623172" description="EGF-like domain-containing protein" evidence="5">
    <location>
        <begin position="21"/>
        <end position="1313"/>
    </location>
</feature>
<feature type="signal peptide" evidence="5">
    <location>
        <begin position="1"/>
        <end position="20"/>
    </location>
</feature>
<dbReference type="PANTHER" id="PTHR38934">
    <property type="entry name" value="HYPHALLY REGULATED CELL WALL PROTEIN 1"/>
    <property type="match status" value="1"/>
</dbReference>
<evidence type="ECO:0000256" key="4">
    <source>
        <dbReference type="SAM" id="Phobius"/>
    </source>
</evidence>
<feature type="domain" description="EGF-like" evidence="6">
    <location>
        <begin position="550"/>
        <end position="585"/>
    </location>
</feature>
<evidence type="ECO:0000256" key="5">
    <source>
        <dbReference type="SAM" id="SignalP"/>
    </source>
</evidence>
<keyword evidence="8" id="KW-1185">Reference proteome</keyword>
<dbReference type="InParanoid" id="A0CKA8"/>
<dbReference type="SUPFAM" id="SSF57184">
    <property type="entry name" value="Growth factor receptor domain"/>
    <property type="match status" value="3"/>
</dbReference>
<feature type="transmembrane region" description="Helical" evidence="4">
    <location>
        <begin position="1226"/>
        <end position="1243"/>
    </location>
</feature>
<evidence type="ECO:0000259" key="6">
    <source>
        <dbReference type="SMART" id="SM00181"/>
    </source>
</evidence>
<dbReference type="InterPro" id="IPR000742">
    <property type="entry name" value="EGF"/>
</dbReference>
<name>A0CKA8_PARTE</name>
<feature type="transmembrane region" description="Helical" evidence="4">
    <location>
        <begin position="1129"/>
        <end position="1151"/>
    </location>
</feature>
<dbReference type="KEGG" id="ptm:GSPATT00000938001"/>